<dbReference type="AlphaFoldDB" id="A0A1M5G4H4"/>
<dbReference type="RefSeq" id="WP_073065988.1">
    <property type="nucleotide sequence ID" value="NZ_FQUS01000016.1"/>
</dbReference>
<gene>
    <name evidence="1" type="ORF">SAMN05443144_11673</name>
</gene>
<name>A0A1M5G4H4_9BACT</name>
<dbReference type="EMBL" id="FQUS01000016">
    <property type="protein sequence ID" value="SHF98371.1"/>
    <property type="molecule type" value="Genomic_DNA"/>
</dbReference>
<evidence type="ECO:0000313" key="1">
    <source>
        <dbReference type="EMBL" id="SHF98371.1"/>
    </source>
</evidence>
<protein>
    <submittedName>
        <fullName evidence="1">Uncharacterized protein</fullName>
    </submittedName>
</protein>
<organism evidence="1 2">
    <name type="scientific">Fodinibius roseus</name>
    <dbReference type="NCBI Taxonomy" id="1194090"/>
    <lineage>
        <taxon>Bacteria</taxon>
        <taxon>Pseudomonadati</taxon>
        <taxon>Balneolota</taxon>
        <taxon>Balneolia</taxon>
        <taxon>Balneolales</taxon>
        <taxon>Balneolaceae</taxon>
        <taxon>Fodinibius</taxon>
    </lineage>
</organism>
<keyword evidence="2" id="KW-1185">Reference proteome</keyword>
<dbReference type="STRING" id="1194090.SAMN05443144_11673"/>
<evidence type="ECO:0000313" key="2">
    <source>
        <dbReference type="Proteomes" id="UP000184041"/>
    </source>
</evidence>
<sequence>MGDEKRQEKVDQKQEKGGSLIRGADGALYFIPDEKLSSFKLPEEEAYLAEKLLFHPDNLQFTSSIRGRLVKDSLGLRAGGSTTVSIMNLSSIRQLKR</sequence>
<proteinExistence type="predicted"/>
<reference evidence="1 2" key="1">
    <citation type="submission" date="2016-11" db="EMBL/GenBank/DDBJ databases">
        <authorList>
            <person name="Jaros S."/>
            <person name="Januszkiewicz K."/>
            <person name="Wedrychowicz H."/>
        </authorList>
    </citation>
    <scope>NUCLEOTIDE SEQUENCE [LARGE SCALE GENOMIC DNA]</scope>
    <source>
        <strain evidence="1 2">DSM 21986</strain>
    </source>
</reference>
<dbReference type="Proteomes" id="UP000184041">
    <property type="component" value="Unassembled WGS sequence"/>
</dbReference>
<accession>A0A1M5G4H4</accession>